<dbReference type="GO" id="GO:0032153">
    <property type="term" value="C:cell division site"/>
    <property type="evidence" value="ECO:0007669"/>
    <property type="project" value="TreeGrafter"/>
</dbReference>
<dbReference type="GO" id="GO:0009252">
    <property type="term" value="P:peptidoglycan biosynthetic process"/>
    <property type="evidence" value="ECO:0007669"/>
    <property type="project" value="UniProtKB-KW"/>
</dbReference>
<dbReference type="Proteomes" id="UP000741282">
    <property type="component" value="Unassembled WGS sequence"/>
</dbReference>
<feature type="transmembrane region" description="Helical" evidence="16">
    <location>
        <begin position="366"/>
        <end position="387"/>
    </location>
</feature>
<evidence type="ECO:0000313" key="17">
    <source>
        <dbReference type="EMBL" id="MCA9376764.1"/>
    </source>
</evidence>
<feature type="transmembrane region" description="Helical" evidence="16">
    <location>
        <begin position="56"/>
        <end position="77"/>
    </location>
</feature>
<dbReference type="PANTHER" id="PTHR30474:SF2">
    <property type="entry name" value="PEPTIDOGLYCAN GLYCOSYLTRANSFERASE FTSW-RELATED"/>
    <property type="match status" value="1"/>
</dbReference>
<feature type="transmembrane region" description="Helical" evidence="16">
    <location>
        <begin position="205"/>
        <end position="230"/>
    </location>
</feature>
<evidence type="ECO:0000256" key="1">
    <source>
        <dbReference type="ARBA" id="ARBA00004141"/>
    </source>
</evidence>
<comment type="subcellular location">
    <subcellularLocation>
        <location evidence="1">Membrane</location>
        <topology evidence="1">Multi-pass membrane protein</topology>
    </subcellularLocation>
</comment>
<evidence type="ECO:0000256" key="8">
    <source>
        <dbReference type="ARBA" id="ARBA00023136"/>
    </source>
</evidence>
<evidence type="ECO:0000256" key="5">
    <source>
        <dbReference type="ARBA" id="ARBA00022960"/>
    </source>
</evidence>
<sequence length="398" mass="44018">MPKTIKKKNQKAKAHSPNRTLVTFFFLMLIFGAIMIFDASVYQADQPPFNDPYHFLKLHLFFLIVASLPATFIYLVDYRKLTKFIVPVFLLSIFLLFVVLFAQDVNGSKRWLRLGSDYLVIQPAEIMKPVFIMYLSTWLIKERKKFDTFSEALRVGFVQKLIGFIATLSLVLFLILLEPDLGTTLIIGFTALAIFLASGTDVAHLVGSAGIAAVMGLIAIIAAVIAPYRLSRVQTYLKLLFSGEVIDPQGAGYQIQQILIGIGSAGFWGKGFGQSRQRFGYLVENTAFTDSIFAVILEELGMFGGILFVVAWMIFLTAGLRVARQAPDRVGRLMATGLTVWLSAQAFFNMGANVGLIPLTGIPLPFFTYGGSSTIAAICGFALLLNISRFTIIEQKKT</sequence>
<dbReference type="EMBL" id="JAGQLN010000007">
    <property type="protein sequence ID" value="MCA9376764.1"/>
    <property type="molecule type" value="Genomic_DNA"/>
</dbReference>
<dbReference type="GO" id="GO:0051301">
    <property type="term" value="P:cell division"/>
    <property type="evidence" value="ECO:0007669"/>
    <property type="project" value="UniProtKB-KW"/>
</dbReference>
<comment type="catalytic activity">
    <reaction evidence="15">
        <text>[GlcNAc-(1-&gt;4)-Mur2Ac(oyl-L-Ala-gamma-D-Glu-L-Lys-D-Ala-D-Ala)](n)-di-trans,octa-cis-undecaprenyl diphosphate + beta-D-GlcNAc-(1-&gt;4)-Mur2Ac(oyl-L-Ala-gamma-D-Glu-L-Lys-D-Ala-D-Ala)-di-trans,octa-cis-undecaprenyl diphosphate = [GlcNAc-(1-&gt;4)-Mur2Ac(oyl-L-Ala-gamma-D-Glu-L-Lys-D-Ala-D-Ala)](n+1)-di-trans,octa-cis-undecaprenyl diphosphate + di-trans,octa-cis-undecaprenyl diphosphate + H(+)</text>
        <dbReference type="Rhea" id="RHEA:23708"/>
        <dbReference type="Rhea" id="RHEA-COMP:9602"/>
        <dbReference type="Rhea" id="RHEA-COMP:9603"/>
        <dbReference type="ChEBI" id="CHEBI:15378"/>
        <dbReference type="ChEBI" id="CHEBI:58405"/>
        <dbReference type="ChEBI" id="CHEBI:60033"/>
        <dbReference type="ChEBI" id="CHEBI:78435"/>
        <dbReference type="EC" id="2.4.99.28"/>
    </reaction>
</comment>
<evidence type="ECO:0000256" key="3">
    <source>
        <dbReference type="ARBA" id="ARBA00022679"/>
    </source>
</evidence>
<evidence type="ECO:0000256" key="11">
    <source>
        <dbReference type="ARBA" id="ARBA00038053"/>
    </source>
</evidence>
<evidence type="ECO:0000256" key="6">
    <source>
        <dbReference type="ARBA" id="ARBA00022984"/>
    </source>
</evidence>
<gene>
    <name evidence="17" type="ORF">KC685_02495</name>
</gene>
<reference evidence="17" key="1">
    <citation type="submission" date="2020-04" db="EMBL/GenBank/DDBJ databases">
        <authorList>
            <person name="Zhang T."/>
        </authorList>
    </citation>
    <scope>NUCLEOTIDE SEQUENCE</scope>
    <source>
        <strain evidence="17">HKST-UBA17</strain>
    </source>
</reference>
<dbReference type="GO" id="GO:0008955">
    <property type="term" value="F:peptidoglycan glycosyltransferase activity"/>
    <property type="evidence" value="ECO:0007669"/>
    <property type="project" value="UniProtKB-EC"/>
</dbReference>
<feature type="transmembrane region" description="Helical" evidence="16">
    <location>
        <begin position="181"/>
        <end position="198"/>
    </location>
</feature>
<evidence type="ECO:0000256" key="16">
    <source>
        <dbReference type="SAM" id="Phobius"/>
    </source>
</evidence>
<accession>A0A955I2N3</accession>
<keyword evidence="4 16" id="KW-0812">Transmembrane</keyword>
<comment type="caution">
    <text evidence="17">The sequence shown here is derived from an EMBL/GenBank/DDBJ whole genome shotgun (WGS) entry which is preliminary data.</text>
</comment>
<evidence type="ECO:0000256" key="10">
    <source>
        <dbReference type="ARBA" id="ARBA00033270"/>
    </source>
</evidence>
<dbReference type="GO" id="GO:0005886">
    <property type="term" value="C:plasma membrane"/>
    <property type="evidence" value="ECO:0007669"/>
    <property type="project" value="TreeGrafter"/>
</dbReference>
<feature type="transmembrane region" description="Helical" evidence="16">
    <location>
        <begin position="84"/>
        <end position="103"/>
    </location>
</feature>
<dbReference type="EC" id="2.4.99.28" evidence="14"/>
<evidence type="ECO:0000256" key="9">
    <source>
        <dbReference type="ARBA" id="ARBA00032370"/>
    </source>
</evidence>
<keyword evidence="5" id="KW-0133">Cell shape</keyword>
<feature type="transmembrane region" description="Helical" evidence="16">
    <location>
        <begin position="21"/>
        <end position="44"/>
    </location>
</feature>
<dbReference type="GO" id="GO:0008360">
    <property type="term" value="P:regulation of cell shape"/>
    <property type="evidence" value="ECO:0007669"/>
    <property type="project" value="UniProtKB-KW"/>
</dbReference>
<feature type="transmembrane region" description="Helical" evidence="16">
    <location>
        <begin position="335"/>
        <end position="360"/>
    </location>
</feature>
<dbReference type="AlphaFoldDB" id="A0A955I2N3"/>
<keyword evidence="8 16" id="KW-0472">Membrane</keyword>
<protein>
    <recommendedName>
        <fullName evidence="12">Probable peptidoglycan glycosyltransferase FtsW</fullName>
        <ecNumber evidence="14">2.4.99.28</ecNumber>
    </recommendedName>
    <alternativeName>
        <fullName evidence="13">Cell division protein FtsW</fullName>
    </alternativeName>
    <alternativeName>
        <fullName evidence="10">Cell wall polymerase</fullName>
    </alternativeName>
    <alternativeName>
        <fullName evidence="9">Peptidoglycan polymerase</fullName>
    </alternativeName>
</protein>
<keyword evidence="6" id="KW-0573">Peptidoglycan synthesis</keyword>
<evidence type="ECO:0000256" key="14">
    <source>
        <dbReference type="ARBA" id="ARBA00044770"/>
    </source>
</evidence>
<feature type="transmembrane region" description="Helical" evidence="16">
    <location>
        <begin position="152"/>
        <end position="175"/>
    </location>
</feature>
<dbReference type="Pfam" id="PF01098">
    <property type="entry name" value="FTSW_RODA_SPOVE"/>
    <property type="match status" value="1"/>
</dbReference>
<evidence type="ECO:0000256" key="2">
    <source>
        <dbReference type="ARBA" id="ARBA00022676"/>
    </source>
</evidence>
<dbReference type="InterPro" id="IPR001182">
    <property type="entry name" value="FtsW/RodA"/>
</dbReference>
<evidence type="ECO:0000256" key="12">
    <source>
        <dbReference type="ARBA" id="ARBA00041185"/>
    </source>
</evidence>
<proteinExistence type="inferred from homology"/>
<evidence type="ECO:0000256" key="15">
    <source>
        <dbReference type="ARBA" id="ARBA00049902"/>
    </source>
</evidence>
<evidence type="ECO:0000313" key="18">
    <source>
        <dbReference type="Proteomes" id="UP000741282"/>
    </source>
</evidence>
<comment type="similarity">
    <text evidence="11">Belongs to the SEDS family. FtsW subfamily.</text>
</comment>
<reference evidence="17" key="2">
    <citation type="journal article" date="2021" name="Microbiome">
        <title>Successional dynamics and alternative stable states in a saline activated sludge microbial community over 9 years.</title>
        <authorList>
            <person name="Wang Y."/>
            <person name="Ye J."/>
            <person name="Ju F."/>
            <person name="Liu L."/>
            <person name="Boyd J.A."/>
            <person name="Deng Y."/>
            <person name="Parks D.H."/>
            <person name="Jiang X."/>
            <person name="Yin X."/>
            <person name="Woodcroft B.J."/>
            <person name="Tyson G.W."/>
            <person name="Hugenholtz P."/>
            <person name="Polz M.F."/>
            <person name="Zhang T."/>
        </authorList>
    </citation>
    <scope>NUCLEOTIDE SEQUENCE</scope>
    <source>
        <strain evidence="17">HKST-UBA17</strain>
    </source>
</reference>
<evidence type="ECO:0000256" key="4">
    <source>
        <dbReference type="ARBA" id="ARBA00022692"/>
    </source>
</evidence>
<organism evidence="17 18">
    <name type="scientific">Candidatus Dojkabacteria bacterium</name>
    <dbReference type="NCBI Taxonomy" id="2099670"/>
    <lineage>
        <taxon>Bacteria</taxon>
        <taxon>Candidatus Dojkabacteria</taxon>
    </lineage>
</organism>
<keyword evidence="3" id="KW-0808">Transferase</keyword>
<keyword evidence="17" id="KW-0132">Cell division</keyword>
<evidence type="ECO:0000256" key="13">
    <source>
        <dbReference type="ARBA" id="ARBA00041418"/>
    </source>
</evidence>
<feature type="transmembrane region" description="Helical" evidence="16">
    <location>
        <begin position="303"/>
        <end position="323"/>
    </location>
</feature>
<feature type="transmembrane region" description="Helical" evidence="16">
    <location>
        <begin position="118"/>
        <end position="140"/>
    </location>
</feature>
<evidence type="ECO:0000256" key="7">
    <source>
        <dbReference type="ARBA" id="ARBA00022989"/>
    </source>
</evidence>
<dbReference type="GO" id="GO:0015648">
    <property type="term" value="F:lipid-linked peptidoglycan transporter activity"/>
    <property type="evidence" value="ECO:0007669"/>
    <property type="project" value="TreeGrafter"/>
</dbReference>
<keyword evidence="17" id="KW-0131">Cell cycle</keyword>
<keyword evidence="2" id="KW-0328">Glycosyltransferase</keyword>
<name>A0A955I2N3_9BACT</name>
<dbReference type="PANTHER" id="PTHR30474">
    <property type="entry name" value="CELL CYCLE PROTEIN"/>
    <property type="match status" value="1"/>
</dbReference>
<keyword evidence="7 16" id="KW-1133">Transmembrane helix</keyword>